<proteinExistence type="inferred from homology"/>
<dbReference type="InterPro" id="IPR009447">
    <property type="entry name" value="PIGW/GWT1"/>
</dbReference>
<dbReference type="EMBL" id="KE361631">
    <property type="protein sequence ID" value="EPQ29237.1"/>
    <property type="molecule type" value="Genomic_DNA"/>
</dbReference>
<dbReference type="PANTHER" id="PTHR20661:SF0">
    <property type="entry name" value="PHOSPHATIDYLINOSITOL-GLYCAN BIOSYNTHESIS CLASS W PROTEIN"/>
    <property type="match status" value="1"/>
</dbReference>
<feature type="transmembrane region" description="Helical" evidence="10">
    <location>
        <begin position="625"/>
        <end position="643"/>
    </location>
</feature>
<accession>A0A061H8L5</accession>
<keyword evidence="6 10" id="KW-0812">Transmembrane</keyword>
<dbReference type="GeneID" id="19317104"/>
<feature type="region of interest" description="Disordered" evidence="9">
    <location>
        <begin position="173"/>
        <end position="201"/>
    </location>
</feature>
<dbReference type="AlphaFoldDB" id="A0A061H8L5"/>
<evidence type="ECO:0000256" key="6">
    <source>
        <dbReference type="ARBA" id="ARBA00022692"/>
    </source>
</evidence>
<sequence length="782" mass="84504">MHAQHHQPHDRLAAQLAHASSSLTTPAQQVVAPLPTQSATPHLSYKQLKEAWIADRQGSSLVRINLLSLTMITTYALWAVHHRAITLLAPSRDRQHQQHHHQPTHAATLLLHHILRVTTALSQWQLEFAILILPAIAAHTLLSDHLLLLNLAITLLAASIHLETNAAIRTSIPASQRAAPTNPKKKHWSKRLSDDDDDHIDEDHVFSDHLAPFIQGDTQPSPDLEPPIRVSVDSAADAAHAAAAPNVPYSAPSASTDSETPTFRTPSPFSPLFAASPSSSADFRSASASEDSHAASRAAPLAQGLLPGGRNTRAGLALSTAQPAPSPPGSRLASPLLGPGSNTGSAGGGQWGNHRSSLSSSSPLSPLARSVIDPLETNKRAAARAPPVRLDPANPSLFVREQPFLTVYRSHMMLLTAICILAVDFPAFPRDFAKCESWGTSLMDLGVGSFVFSLGIVSALPLLRSPRNRFAPLKAQLLRDVRRTLPLVALGMVRVIMVKGVEYPEHVTEYGVHWNFFFTLALLPFAATLSRPLSRSVRYNYLGLAVTVAHQAVLKLTTLESWALSSTLVRDTLVRQNKEGLTSLPGYLAIFLLGLDLGHYALPLDPYFAYRRLNRRRMKARPGKLAMILASLGVIWWSAYAAADLSGLAVSRRLANLPYVLWVTAFNTTFLLGYVLVYVFVLKPLERGPTAIVGGQASSAGQVSSLANSGSSSRVTPRLLSDLNRHSLSVFLAANLLTGLVNVSIETMYAPDWAAVVVLTLYVGASCGLATLLSRLGWKLRL</sequence>
<comment type="pathway">
    <text evidence="2">Glycolipid biosynthesis; glycosylphosphatidylinositol-anchor biosynthesis.</text>
</comment>
<dbReference type="GO" id="GO:0032216">
    <property type="term" value="F:glucosaminyl-phosphatidylinositol O-acyltransferase activity"/>
    <property type="evidence" value="ECO:0007669"/>
    <property type="project" value="TreeGrafter"/>
</dbReference>
<dbReference type="GO" id="GO:0072659">
    <property type="term" value="P:protein localization to plasma membrane"/>
    <property type="evidence" value="ECO:0007669"/>
    <property type="project" value="TreeGrafter"/>
</dbReference>
<dbReference type="OrthoDB" id="15270at2759"/>
<evidence type="ECO:0000313" key="12">
    <source>
        <dbReference type="Proteomes" id="UP000053664"/>
    </source>
</evidence>
<dbReference type="eggNOG" id="KOG0411">
    <property type="taxonomic scope" value="Eukaryota"/>
</dbReference>
<dbReference type="HOGENOM" id="CLU_020802_1_0_1"/>
<evidence type="ECO:0000256" key="10">
    <source>
        <dbReference type="SAM" id="Phobius"/>
    </source>
</evidence>
<dbReference type="GO" id="GO:0006506">
    <property type="term" value="P:GPI anchor biosynthetic process"/>
    <property type="evidence" value="ECO:0007669"/>
    <property type="project" value="UniProtKB-UniPathway"/>
</dbReference>
<evidence type="ECO:0000256" key="2">
    <source>
        <dbReference type="ARBA" id="ARBA00004687"/>
    </source>
</evidence>
<comment type="subcellular location">
    <subcellularLocation>
        <location evidence="1">Membrane</location>
        <topology evidence="1">Multi-pass membrane protein</topology>
    </subcellularLocation>
</comment>
<feature type="transmembrane region" description="Helical" evidence="10">
    <location>
        <begin position="584"/>
        <end position="604"/>
    </location>
</feature>
<evidence type="ECO:0000256" key="1">
    <source>
        <dbReference type="ARBA" id="ARBA00004141"/>
    </source>
</evidence>
<feature type="transmembrane region" description="Helical" evidence="10">
    <location>
        <begin position="728"/>
        <end position="747"/>
    </location>
</feature>
<evidence type="ECO:0000256" key="9">
    <source>
        <dbReference type="SAM" id="MobiDB-lite"/>
    </source>
</evidence>
<dbReference type="RefSeq" id="XP_007878700.1">
    <property type="nucleotide sequence ID" value="XM_007880509.1"/>
</dbReference>
<name>A0A061H8L5_9BASI</name>
<keyword evidence="5" id="KW-0337">GPI-anchor biosynthesis</keyword>
<evidence type="ECO:0000256" key="8">
    <source>
        <dbReference type="ARBA" id="ARBA00023136"/>
    </source>
</evidence>
<dbReference type="GO" id="GO:0016020">
    <property type="term" value="C:membrane"/>
    <property type="evidence" value="ECO:0007669"/>
    <property type="project" value="UniProtKB-SubCell"/>
</dbReference>
<dbReference type="Pfam" id="PF06423">
    <property type="entry name" value="GWT1"/>
    <property type="match status" value="2"/>
</dbReference>
<keyword evidence="8 10" id="KW-0472">Membrane</keyword>
<evidence type="ECO:0000256" key="5">
    <source>
        <dbReference type="ARBA" id="ARBA00022502"/>
    </source>
</evidence>
<evidence type="ECO:0000256" key="7">
    <source>
        <dbReference type="ARBA" id="ARBA00022989"/>
    </source>
</evidence>
<feature type="compositionally biased region" description="Low complexity" evidence="9">
    <location>
        <begin position="356"/>
        <end position="365"/>
    </location>
</feature>
<comment type="similarity">
    <text evidence="3">Belongs to the PIGW family.</text>
</comment>
<dbReference type="Proteomes" id="UP000053664">
    <property type="component" value="Unassembled WGS sequence"/>
</dbReference>
<gene>
    <name evidence="11" type="ORF">PFL1_02992</name>
</gene>
<dbReference type="KEGG" id="pfp:PFL1_02992"/>
<reference evidence="11 12" key="1">
    <citation type="journal article" date="2013" name="Plant Cell">
        <title>The transition from a phytopathogenic smut ancestor to an anamorphic biocontrol agent deciphered by comparative whole-genome analysis.</title>
        <authorList>
            <person name="Lefebvre F."/>
            <person name="Joly D.L."/>
            <person name="Labbe C."/>
            <person name="Teichmann B."/>
            <person name="Linning R."/>
            <person name="Belzile F."/>
            <person name="Bakkeren G."/>
            <person name="Belanger R.R."/>
        </authorList>
    </citation>
    <scope>NUCLEOTIDE SEQUENCE [LARGE SCALE GENOMIC DNA]</scope>
    <source>
        <strain evidence="11 12">PF-1</strain>
    </source>
</reference>
<dbReference type="PANTHER" id="PTHR20661">
    <property type="entry name" value="PHOSPHATIDYLINOSITOL-GLYCAN BIOSYNTHESIS CLASS W PROTEIN"/>
    <property type="match status" value="1"/>
</dbReference>
<feature type="transmembrane region" description="Helical" evidence="10">
    <location>
        <begin position="659"/>
        <end position="681"/>
    </location>
</feature>
<keyword evidence="7 10" id="KW-1133">Transmembrane helix</keyword>
<feature type="region of interest" description="Disordered" evidence="9">
    <location>
        <begin position="235"/>
        <end position="297"/>
    </location>
</feature>
<evidence type="ECO:0000313" key="11">
    <source>
        <dbReference type="EMBL" id="EPQ29237.1"/>
    </source>
</evidence>
<organism evidence="11 12">
    <name type="scientific">Pseudozyma flocculosa PF-1</name>
    <dbReference type="NCBI Taxonomy" id="1277687"/>
    <lineage>
        <taxon>Eukaryota</taxon>
        <taxon>Fungi</taxon>
        <taxon>Dikarya</taxon>
        <taxon>Basidiomycota</taxon>
        <taxon>Ustilaginomycotina</taxon>
        <taxon>Ustilaginomycetes</taxon>
        <taxon>Ustilaginales</taxon>
        <taxon>Ustilaginaceae</taxon>
        <taxon>Pseudozyma</taxon>
    </lineage>
</organism>
<evidence type="ECO:0000256" key="3">
    <source>
        <dbReference type="ARBA" id="ARBA00007559"/>
    </source>
</evidence>
<protein>
    <recommendedName>
        <fullName evidence="4">GPI-anchored wall transfer protein 1</fullName>
    </recommendedName>
</protein>
<feature type="region of interest" description="Disordered" evidence="9">
    <location>
        <begin position="319"/>
        <end position="365"/>
    </location>
</feature>
<dbReference type="UniPathway" id="UPA00196"/>
<dbReference type="GO" id="GO:0005783">
    <property type="term" value="C:endoplasmic reticulum"/>
    <property type="evidence" value="ECO:0007669"/>
    <property type="project" value="TreeGrafter"/>
</dbReference>
<evidence type="ECO:0000256" key="4">
    <source>
        <dbReference type="ARBA" id="ARBA00014495"/>
    </source>
</evidence>
<feature type="transmembrane region" description="Helical" evidence="10">
    <location>
        <begin position="753"/>
        <end position="773"/>
    </location>
</feature>